<accession>A0A854X1A0</accession>
<comment type="caution">
    <text evidence="1">The sequence shown here is derived from an EMBL/GenBank/DDBJ whole genome shotgun (WGS) entry which is preliminary data.</text>
</comment>
<dbReference type="RefSeq" id="WP_096797123.1">
    <property type="nucleotide sequence ID" value="NZ_NXHE01000032.1"/>
</dbReference>
<evidence type="ECO:0000313" key="1">
    <source>
        <dbReference type="EMBL" id="PCM47593.1"/>
    </source>
</evidence>
<protein>
    <submittedName>
        <fullName evidence="1">Uncharacterized protein</fullName>
    </submittedName>
</protein>
<organism evidence="1 2">
    <name type="scientific">Pseudomonas fluorescens</name>
    <dbReference type="NCBI Taxonomy" id="294"/>
    <lineage>
        <taxon>Bacteria</taxon>
        <taxon>Pseudomonadati</taxon>
        <taxon>Pseudomonadota</taxon>
        <taxon>Gammaproteobacteria</taxon>
        <taxon>Pseudomonadales</taxon>
        <taxon>Pseudomonadaceae</taxon>
        <taxon>Pseudomonas</taxon>
    </lineage>
</organism>
<sequence length="126" mass="13233">MSDITFPDAKNGIINCSSNPMDGVRVKVTLLPGTPIGAVLKLNWQGYTDRAGEQPIPGTETSLKHAITSEDISEGVVITVGDWSTHIKPIKDGSARATYAINGGEVGDALVQVRLLNAAGQSCDEV</sequence>
<dbReference type="AlphaFoldDB" id="A0A854X1A0"/>
<name>A0A854X1A0_PSEFL</name>
<dbReference type="Proteomes" id="UP000218643">
    <property type="component" value="Unassembled WGS sequence"/>
</dbReference>
<proteinExistence type="predicted"/>
<gene>
    <name evidence="1" type="ORF">CP335_21550</name>
</gene>
<reference evidence="1 2" key="1">
    <citation type="submission" date="2017-09" db="EMBL/GenBank/DDBJ databases">
        <authorList>
            <person name="Haney C."/>
            <person name="Melnyk R."/>
        </authorList>
    </citation>
    <scope>NUCLEOTIDE SEQUENCE [LARGE SCALE GENOMIC DNA]</scope>
    <source>
        <strain evidence="1 2">CH229</strain>
    </source>
</reference>
<evidence type="ECO:0000313" key="2">
    <source>
        <dbReference type="Proteomes" id="UP000218643"/>
    </source>
</evidence>
<dbReference type="EMBL" id="NXHE01000032">
    <property type="protein sequence ID" value="PCM47593.1"/>
    <property type="molecule type" value="Genomic_DNA"/>
</dbReference>
<reference evidence="1 2" key="2">
    <citation type="submission" date="2017-10" db="EMBL/GenBank/DDBJ databases">
        <title>Rhizosphere-associated Pseudomonas modulate jasmonic acid/salicylic acid antagonism to induce systemic resistance to herbivores at the cost of susceptibility to pathogens.</title>
        <authorList>
            <person name="Haney C.H."/>
            <person name="Wiesmann C.L."/>
            <person name="Shapiro L.R."/>
            <person name="O'Sullivan L.R."/>
            <person name="Khorasani S."/>
            <person name="Melnyk R.A."/>
            <person name="Xiao L."/>
            <person name="Bush J."/>
            <person name="Carrillo J."/>
            <person name="Pierce N.E."/>
            <person name="Ausubel F.M."/>
        </authorList>
    </citation>
    <scope>NUCLEOTIDE SEQUENCE [LARGE SCALE GENOMIC DNA]</scope>
    <source>
        <strain evidence="1 2">CH229</strain>
    </source>
</reference>